<dbReference type="EMBL" id="CP097506">
    <property type="protein sequence ID" value="URD94603.1"/>
    <property type="molecule type" value="Genomic_DNA"/>
</dbReference>
<dbReference type="AlphaFoldDB" id="A0A9E7JV72"/>
<reference evidence="1" key="1">
    <citation type="submission" date="2022-05" db="EMBL/GenBank/DDBJ databases">
        <title>The Musa troglodytarum L. genome provides insights into the mechanism of non-climacteric behaviour and enrichment of carotenoids.</title>
        <authorList>
            <person name="Wang J."/>
        </authorList>
    </citation>
    <scope>NUCLEOTIDE SEQUENCE</scope>
    <source>
        <tissue evidence="1">Leaf</tissue>
    </source>
</reference>
<gene>
    <name evidence="1" type="ORF">MUK42_29110</name>
</gene>
<dbReference type="Proteomes" id="UP001055439">
    <property type="component" value="Chromosome 4"/>
</dbReference>
<organism evidence="1 2">
    <name type="scientific">Musa troglodytarum</name>
    <name type="common">fe'i banana</name>
    <dbReference type="NCBI Taxonomy" id="320322"/>
    <lineage>
        <taxon>Eukaryota</taxon>
        <taxon>Viridiplantae</taxon>
        <taxon>Streptophyta</taxon>
        <taxon>Embryophyta</taxon>
        <taxon>Tracheophyta</taxon>
        <taxon>Spermatophyta</taxon>
        <taxon>Magnoliopsida</taxon>
        <taxon>Liliopsida</taxon>
        <taxon>Zingiberales</taxon>
        <taxon>Musaceae</taxon>
        <taxon>Musa</taxon>
    </lineage>
</organism>
<keyword evidence="2" id="KW-1185">Reference proteome</keyword>
<dbReference type="OrthoDB" id="191686at2759"/>
<protein>
    <submittedName>
        <fullName evidence="1">Uncharacterized protein</fullName>
    </submittedName>
</protein>
<sequence length="66" mass="7324">MGCFQSKGRRHYPGYEDPVLLASQTALRRGIIGLQWKVAKKWSAVMEEAADQGSDSIGSCGRQRKL</sequence>
<accession>A0A9E7JV72</accession>
<name>A0A9E7JV72_9LILI</name>
<evidence type="ECO:0000313" key="1">
    <source>
        <dbReference type="EMBL" id="URD94603.1"/>
    </source>
</evidence>
<evidence type="ECO:0000313" key="2">
    <source>
        <dbReference type="Proteomes" id="UP001055439"/>
    </source>
</evidence>
<proteinExistence type="predicted"/>